<evidence type="ECO:0000313" key="2">
    <source>
        <dbReference type="EMBL" id="VEU42724.1"/>
    </source>
</evidence>
<dbReference type="Gene3D" id="3.40.50.1000">
    <property type="entry name" value="HAD superfamily/HAD-like"/>
    <property type="match status" value="2"/>
</dbReference>
<dbReference type="InterPro" id="IPR023214">
    <property type="entry name" value="HAD_sf"/>
</dbReference>
<accession>A0A448ZL18</accession>
<dbReference type="GO" id="GO:0009507">
    <property type="term" value="C:chloroplast"/>
    <property type="evidence" value="ECO:0007669"/>
    <property type="project" value="TreeGrafter"/>
</dbReference>
<feature type="region of interest" description="Disordered" evidence="1">
    <location>
        <begin position="349"/>
        <end position="369"/>
    </location>
</feature>
<dbReference type="PANTHER" id="PTHR19288">
    <property type="entry name" value="4-NITROPHENYLPHOSPHATASE-RELATED"/>
    <property type="match status" value="1"/>
</dbReference>
<dbReference type="SUPFAM" id="SSF56784">
    <property type="entry name" value="HAD-like"/>
    <property type="match status" value="1"/>
</dbReference>
<feature type="region of interest" description="Disordered" evidence="1">
    <location>
        <begin position="389"/>
        <end position="413"/>
    </location>
</feature>
<dbReference type="InterPro" id="IPR036412">
    <property type="entry name" value="HAD-like_sf"/>
</dbReference>
<dbReference type="AlphaFoldDB" id="A0A448ZL18"/>
<dbReference type="InterPro" id="IPR006357">
    <property type="entry name" value="HAD-SF_hydro_IIA"/>
</dbReference>
<evidence type="ECO:0000313" key="3">
    <source>
        <dbReference type="Proteomes" id="UP000291116"/>
    </source>
</evidence>
<dbReference type="OrthoDB" id="426235at2759"/>
<dbReference type="Proteomes" id="UP000291116">
    <property type="component" value="Unassembled WGS sequence"/>
</dbReference>
<dbReference type="PANTHER" id="PTHR19288:SF90">
    <property type="entry name" value="OS08G0542600 PROTEIN"/>
    <property type="match status" value="1"/>
</dbReference>
<name>A0A448ZL18_9STRA</name>
<dbReference type="EMBL" id="CAACVS010000470">
    <property type="protein sequence ID" value="VEU42724.1"/>
    <property type="molecule type" value="Genomic_DNA"/>
</dbReference>
<dbReference type="GO" id="GO:0016791">
    <property type="term" value="F:phosphatase activity"/>
    <property type="evidence" value="ECO:0007669"/>
    <property type="project" value="TreeGrafter"/>
</dbReference>
<gene>
    <name evidence="2" type="ORF">PSNMU_V1.4_AUG-EV-PASAV3_0097100</name>
</gene>
<dbReference type="Pfam" id="PF13242">
    <property type="entry name" value="Hydrolase_like"/>
    <property type="match status" value="1"/>
</dbReference>
<evidence type="ECO:0000256" key="1">
    <source>
        <dbReference type="SAM" id="MobiDB-lite"/>
    </source>
</evidence>
<dbReference type="Pfam" id="PF13344">
    <property type="entry name" value="Hydrolase_6"/>
    <property type="match status" value="1"/>
</dbReference>
<protein>
    <submittedName>
        <fullName evidence="2">Uncharacterized protein</fullName>
    </submittedName>
</protein>
<proteinExistence type="predicted"/>
<organism evidence="2 3">
    <name type="scientific">Pseudo-nitzschia multistriata</name>
    <dbReference type="NCBI Taxonomy" id="183589"/>
    <lineage>
        <taxon>Eukaryota</taxon>
        <taxon>Sar</taxon>
        <taxon>Stramenopiles</taxon>
        <taxon>Ochrophyta</taxon>
        <taxon>Bacillariophyta</taxon>
        <taxon>Bacillariophyceae</taxon>
        <taxon>Bacillariophycidae</taxon>
        <taxon>Bacillariales</taxon>
        <taxon>Bacillariaceae</taxon>
        <taxon>Pseudo-nitzschia</taxon>
    </lineage>
</organism>
<sequence length="488" mass="52768">MRTPGMAAQRSIAIAAKNGMRRPKPPSLSRGCGLWTATALLLSGGWPSARRSVVWSAAALAAKDKAPGADRGATTLFSSPLSPSPSSFTIHSSISELLSEHDYDAFILDQFGVLHNGKDPLPGAVDCVERISAVSSGDDDDDDDDTPKTTRKQLLLTVLSNTSSPAKTTLDRLHNRLGFDRSRFIGAVTSGEEAARYIRETFGGPPAAQAERQTERQTKRFFVWCTWDRDNQNVPDPLEFLELCGPGIEPTLDVDRADFVVAHGSGAIRGVRDGGGGDRGLEVRSMGTFLDDGDLGEGTPIHGLLSRCADANLPMVCANPDEVVMYHDGSLKHMPGKLAGAYERILRERSTAEGGEGTGERTPTIRIFGKPHREHFEACLRDLDLAHRRRNQQQQQQQQQPPPAPGGEPEREGPRAALRVAHVGDSLHHDVAGANASGIPSIFVAGGIHAEELWGEGERDLPPSRAVLEEFFAREGHTPTHVVPAFRF</sequence>
<reference evidence="2 3" key="1">
    <citation type="submission" date="2019-01" db="EMBL/GenBank/DDBJ databases">
        <authorList>
            <person name="Ferrante I. M."/>
        </authorList>
    </citation>
    <scope>NUCLEOTIDE SEQUENCE [LARGE SCALE GENOMIC DNA]</scope>
    <source>
        <strain evidence="2 3">B856</strain>
    </source>
</reference>
<keyword evidence="3" id="KW-1185">Reference proteome</keyword>